<name>A0A8T0JX26_PHAAN</name>
<keyword evidence="2" id="KW-0413">Isomerase</keyword>
<proteinExistence type="predicted"/>
<gene>
    <name evidence="4" type="ORF">HKW66_Vig0122500</name>
</gene>
<reference evidence="4 5" key="1">
    <citation type="submission" date="2020-05" db="EMBL/GenBank/DDBJ databases">
        <title>Vigna angularis (adzuki bean) Var. LongXiaoDou No. 4 denovo assembly.</title>
        <authorList>
            <person name="Xiang H."/>
        </authorList>
    </citation>
    <scope>NUCLEOTIDE SEQUENCE [LARGE SCALE GENOMIC DNA]</scope>
    <source>
        <tissue evidence="4">Leaf</tissue>
    </source>
</reference>
<feature type="domain" description="Trigger factor C-terminal" evidence="3">
    <location>
        <begin position="87"/>
        <end position="163"/>
    </location>
</feature>
<dbReference type="InterPro" id="IPR008880">
    <property type="entry name" value="Trigger_fac_C"/>
</dbReference>
<dbReference type="Gene3D" id="1.10.3120.10">
    <property type="entry name" value="Trigger factor, C-terminal domain"/>
    <property type="match status" value="1"/>
</dbReference>
<evidence type="ECO:0000259" key="3">
    <source>
        <dbReference type="Pfam" id="PF05698"/>
    </source>
</evidence>
<organism evidence="4 5">
    <name type="scientific">Phaseolus angularis</name>
    <name type="common">Azuki bean</name>
    <name type="synonym">Vigna angularis</name>
    <dbReference type="NCBI Taxonomy" id="3914"/>
    <lineage>
        <taxon>Eukaryota</taxon>
        <taxon>Viridiplantae</taxon>
        <taxon>Streptophyta</taxon>
        <taxon>Embryophyta</taxon>
        <taxon>Tracheophyta</taxon>
        <taxon>Spermatophyta</taxon>
        <taxon>Magnoliopsida</taxon>
        <taxon>eudicotyledons</taxon>
        <taxon>Gunneridae</taxon>
        <taxon>Pentapetalae</taxon>
        <taxon>rosids</taxon>
        <taxon>fabids</taxon>
        <taxon>Fabales</taxon>
        <taxon>Fabaceae</taxon>
        <taxon>Papilionoideae</taxon>
        <taxon>50 kb inversion clade</taxon>
        <taxon>NPAAA clade</taxon>
        <taxon>indigoferoid/millettioid clade</taxon>
        <taxon>Phaseoleae</taxon>
        <taxon>Vigna</taxon>
    </lineage>
</organism>
<evidence type="ECO:0000313" key="5">
    <source>
        <dbReference type="Proteomes" id="UP000743370"/>
    </source>
</evidence>
<dbReference type="InterPro" id="IPR037041">
    <property type="entry name" value="Trigger_fac_C_sf"/>
</dbReference>
<dbReference type="GO" id="GO:0006457">
    <property type="term" value="P:protein folding"/>
    <property type="evidence" value="ECO:0007669"/>
    <property type="project" value="InterPro"/>
</dbReference>
<dbReference type="OrthoDB" id="3366at2759"/>
<evidence type="ECO:0000256" key="1">
    <source>
        <dbReference type="ARBA" id="ARBA00023110"/>
    </source>
</evidence>
<keyword evidence="1" id="KW-0697">Rotamase</keyword>
<protein>
    <recommendedName>
        <fullName evidence="3">Trigger factor C-terminal domain-containing protein</fullName>
    </recommendedName>
</protein>
<dbReference type="Proteomes" id="UP000743370">
    <property type="component" value="Unassembled WGS sequence"/>
</dbReference>
<dbReference type="Pfam" id="PF05698">
    <property type="entry name" value="Trigger_C"/>
    <property type="match status" value="1"/>
</dbReference>
<dbReference type="SUPFAM" id="SSF109998">
    <property type="entry name" value="Triger factor/SurA peptide-binding domain-like"/>
    <property type="match status" value="1"/>
</dbReference>
<dbReference type="KEGG" id="var:108345972"/>
<dbReference type="EMBL" id="JABFOF010000008">
    <property type="protein sequence ID" value="KAG2385158.1"/>
    <property type="molecule type" value="Genomic_DNA"/>
</dbReference>
<dbReference type="GO" id="GO:0015031">
    <property type="term" value="P:protein transport"/>
    <property type="evidence" value="ECO:0007669"/>
    <property type="project" value="InterPro"/>
</dbReference>
<dbReference type="GO" id="GO:0003755">
    <property type="term" value="F:peptidyl-prolyl cis-trans isomerase activity"/>
    <property type="evidence" value="ECO:0007669"/>
    <property type="project" value="UniProtKB-KW"/>
</dbReference>
<dbReference type="AlphaFoldDB" id="A0A8T0JX26"/>
<accession>A0A8T0JX26</accession>
<comment type="caution">
    <text evidence="4">The sequence shown here is derived from an EMBL/GenBank/DDBJ whole genome shotgun (WGS) entry which is preliminary data.</text>
</comment>
<evidence type="ECO:0000313" key="4">
    <source>
        <dbReference type="EMBL" id="KAG2385158.1"/>
    </source>
</evidence>
<evidence type="ECO:0000256" key="2">
    <source>
        <dbReference type="ARBA" id="ARBA00023235"/>
    </source>
</evidence>
<sequence length="191" mass="21780">MVNPFPHGRLTGSGLNLFFLKDYRLNAKNFFYRDLPELDDSIADKLLPGCSTVEQVKDLLLQRCLEVEQTAREQATDNAILDQISKAKMKLSEQQLASLSSPKAVNQYLEHQKENITNLIKQNLAVGDIYRRENLQFATEDLVKEVENSIAEFKRQNQEYDEERVKDQDGVVVAIACNGEGDNFVLALCRR</sequence>
<dbReference type="InterPro" id="IPR027304">
    <property type="entry name" value="Trigger_fact/SurA_dom_sf"/>
</dbReference>